<reference evidence="3" key="1">
    <citation type="journal article" date="2016" name="Nat. Commun.">
        <title>The Gonium pectorale genome demonstrates co-option of cell cycle regulation during the evolution of multicellularity.</title>
        <authorList>
            <person name="Hanschen E.R."/>
            <person name="Marriage T.N."/>
            <person name="Ferris P.J."/>
            <person name="Hamaji T."/>
            <person name="Toyoda A."/>
            <person name="Fujiyama A."/>
            <person name="Neme R."/>
            <person name="Noguchi H."/>
            <person name="Minakuchi Y."/>
            <person name="Suzuki M."/>
            <person name="Kawai-Toyooka H."/>
            <person name="Smith D.R."/>
            <person name="Sparks H."/>
            <person name="Anderson J."/>
            <person name="Bakaric R."/>
            <person name="Luria V."/>
            <person name="Karger A."/>
            <person name="Kirschner M.W."/>
            <person name="Durand P.M."/>
            <person name="Michod R.E."/>
            <person name="Nozaki H."/>
            <person name="Olson B.J."/>
        </authorList>
    </citation>
    <scope>NUCLEOTIDE SEQUENCE [LARGE SCALE GENOMIC DNA]</scope>
    <source>
        <strain evidence="3">NIES-2863</strain>
    </source>
</reference>
<feature type="compositionally biased region" description="Low complexity" evidence="1">
    <location>
        <begin position="280"/>
        <end position="293"/>
    </location>
</feature>
<dbReference type="EMBL" id="LSYV01000088">
    <property type="protein sequence ID" value="KXZ43543.1"/>
    <property type="molecule type" value="Genomic_DNA"/>
</dbReference>
<proteinExistence type="predicted"/>
<feature type="compositionally biased region" description="Basic and acidic residues" evidence="1">
    <location>
        <begin position="376"/>
        <end position="385"/>
    </location>
</feature>
<name>A0A150G0Y4_GONPE</name>
<feature type="compositionally biased region" description="Gly residues" evidence="1">
    <location>
        <begin position="390"/>
        <end position="408"/>
    </location>
</feature>
<protein>
    <submittedName>
        <fullName evidence="2">Uncharacterized protein</fullName>
    </submittedName>
</protein>
<evidence type="ECO:0000313" key="3">
    <source>
        <dbReference type="Proteomes" id="UP000075714"/>
    </source>
</evidence>
<gene>
    <name evidence="2" type="ORF">GPECTOR_87g405</name>
</gene>
<sequence length="836" mass="82130">MVSMDSGAAGPSGGVLPGADTSPGAFTAAAASVAVAAAEAMPPPSIQPQLRPEGGMPARVHIVGRRTSTLSLQTLESGELPCMDTPFGGTPSSVLQPLGSQQLGPRAVSGLLRGRLASLAQEGRASEAAGLDVLPAESGELRLGLADVATQLAEAGASKGEADEQQAAERASADGTGSEDGEAGVGPGPDGCEQVAGQSEPCSAERRRRNRWGAPPPVVVPSGSAAAAAAAAGAGSPGSLDLSYAKGLAAHLSSHGSLQEVVPDVAVMGAAGAKAAAAQMNAQGAAGQQQQRGPGRRSRSPGTEGRGRERGSGEGLSGASPNGAAAARRDKAERALAKLQQDRSRAQQSQQQAAPRAGAVAGADGRKPPHGPARPGRSEGRDAREASAPPGGGSASGQVGGGATGAGSGGGVLYDAEAVHDPPGYVRSGDDAPLSAGMEPDLLGFMALSMIQFSSAYMVESPRSLFNKAHIKALADEGRTMRRKADSAREANGNRWTPVYLTLYLQSALKSMESAYGHEQVGAEREAGIRSSSELLVSAAQVLSMVSHEANRLASAQHKSQVAAGAGAGGGGGTAPDGTPGAAGRSAAQRAAGAGGQTPPAKSGGGGSATPPPMWLHGTPTAGGRTPPPGAAGGGATPLGPLAAAVAAASLGGPAPASELLVLEAIRLLALKLTAICRTRWLLLNQEALSAAIKHHEPSPPAAGAAGPAQGGGAGAAGCAGGDDGGAGGRRTSPAAAADSASSTLEAAALSASTYTASIQQMAESVQAFTVAAETWRRAASEARTFNLAVSASGVEPAAVVAAARIGALGYEGGVWDLMGSVNLARKALDSITGML</sequence>
<comment type="caution">
    <text evidence="2">The sequence shown here is derived from an EMBL/GenBank/DDBJ whole genome shotgun (WGS) entry which is preliminary data.</text>
</comment>
<accession>A0A150G0Y4</accession>
<dbReference type="PRINTS" id="PR00960">
    <property type="entry name" value="LMBPPROTEIN"/>
</dbReference>
<dbReference type="GO" id="GO:0005524">
    <property type="term" value="F:ATP binding"/>
    <property type="evidence" value="ECO:0007669"/>
    <property type="project" value="InterPro"/>
</dbReference>
<keyword evidence="3" id="KW-1185">Reference proteome</keyword>
<feature type="region of interest" description="Disordered" evidence="1">
    <location>
        <begin position="563"/>
        <end position="636"/>
    </location>
</feature>
<dbReference type="InterPro" id="IPR001174">
    <property type="entry name" value="HddA/FKP"/>
</dbReference>
<feature type="compositionally biased region" description="Gly residues" evidence="1">
    <location>
        <begin position="566"/>
        <end position="575"/>
    </location>
</feature>
<evidence type="ECO:0000256" key="1">
    <source>
        <dbReference type="SAM" id="MobiDB-lite"/>
    </source>
</evidence>
<feature type="compositionally biased region" description="Gly residues" evidence="1">
    <location>
        <begin position="709"/>
        <end position="719"/>
    </location>
</feature>
<feature type="compositionally biased region" description="Low complexity" evidence="1">
    <location>
        <begin position="576"/>
        <end position="592"/>
    </location>
</feature>
<dbReference type="Proteomes" id="UP000075714">
    <property type="component" value="Unassembled WGS sequence"/>
</dbReference>
<feature type="compositionally biased region" description="Low complexity" evidence="1">
    <location>
        <begin position="317"/>
        <end position="326"/>
    </location>
</feature>
<feature type="compositionally biased region" description="Low complexity" evidence="1">
    <location>
        <begin position="346"/>
        <end position="363"/>
    </location>
</feature>
<organism evidence="2 3">
    <name type="scientific">Gonium pectorale</name>
    <name type="common">Green alga</name>
    <dbReference type="NCBI Taxonomy" id="33097"/>
    <lineage>
        <taxon>Eukaryota</taxon>
        <taxon>Viridiplantae</taxon>
        <taxon>Chlorophyta</taxon>
        <taxon>core chlorophytes</taxon>
        <taxon>Chlorophyceae</taxon>
        <taxon>CS clade</taxon>
        <taxon>Chlamydomonadales</taxon>
        <taxon>Volvocaceae</taxon>
        <taxon>Gonium</taxon>
    </lineage>
</organism>
<evidence type="ECO:0000313" key="2">
    <source>
        <dbReference type="EMBL" id="KXZ43543.1"/>
    </source>
</evidence>
<dbReference type="AlphaFoldDB" id="A0A150G0Y4"/>
<dbReference type="GO" id="GO:0016301">
    <property type="term" value="F:kinase activity"/>
    <property type="evidence" value="ECO:0007669"/>
    <property type="project" value="InterPro"/>
</dbReference>
<feature type="region of interest" description="Disordered" evidence="1">
    <location>
        <begin position="280"/>
        <end position="408"/>
    </location>
</feature>
<feature type="region of interest" description="Disordered" evidence="1">
    <location>
        <begin position="696"/>
        <end position="719"/>
    </location>
</feature>
<feature type="compositionally biased region" description="Basic and acidic residues" evidence="1">
    <location>
        <begin position="327"/>
        <end position="345"/>
    </location>
</feature>
<dbReference type="OrthoDB" id="552965at2759"/>
<feature type="region of interest" description="Disordered" evidence="1">
    <location>
        <begin position="155"/>
        <end position="218"/>
    </location>
</feature>